<organism evidence="1 2">
    <name type="scientific">Bifidobacterium psychraerophilum</name>
    <dbReference type="NCBI Taxonomy" id="218140"/>
    <lineage>
        <taxon>Bacteria</taxon>
        <taxon>Bacillati</taxon>
        <taxon>Actinomycetota</taxon>
        <taxon>Actinomycetes</taxon>
        <taxon>Bifidobacteriales</taxon>
        <taxon>Bifidobacteriaceae</taxon>
        <taxon>Bifidobacterium</taxon>
    </lineage>
</organism>
<proteinExistence type="predicted"/>
<sequence>MPSPRISPSPYGNQEIFSLLASLLKNQTRKLTLDTLIVKGETIVVGVAPRQTRSMTNQEQLLRSHAYACDATRMNDGEGTVCSF</sequence>
<dbReference type="AlphaFoldDB" id="A0A087CM02"/>
<dbReference type="Proteomes" id="UP000029050">
    <property type="component" value="Unassembled WGS sequence"/>
</dbReference>
<evidence type="ECO:0000313" key="1">
    <source>
        <dbReference type="EMBL" id="KFI84302.1"/>
    </source>
</evidence>
<name>A0A087CM02_9BIFI</name>
<gene>
    <name evidence="1" type="ORF">BPSY_0180</name>
</gene>
<dbReference type="EMBL" id="JGZI01000002">
    <property type="protein sequence ID" value="KFI84302.1"/>
    <property type="molecule type" value="Genomic_DNA"/>
</dbReference>
<reference evidence="1 2" key="1">
    <citation type="submission" date="2014-03" db="EMBL/GenBank/DDBJ databases">
        <title>Genomics of Bifidobacteria.</title>
        <authorList>
            <person name="Ventura M."/>
            <person name="Milani C."/>
            <person name="Lugli G.A."/>
        </authorList>
    </citation>
    <scope>NUCLEOTIDE SEQUENCE [LARGE SCALE GENOMIC DNA]</scope>
    <source>
        <strain evidence="1 2">LMG 21775</strain>
    </source>
</reference>
<comment type="caution">
    <text evidence="1">The sequence shown here is derived from an EMBL/GenBank/DDBJ whole genome shotgun (WGS) entry which is preliminary data.</text>
</comment>
<keyword evidence="2" id="KW-1185">Reference proteome</keyword>
<protein>
    <submittedName>
        <fullName evidence="1">Uncharacterized protein</fullName>
    </submittedName>
</protein>
<accession>A0A087CM02</accession>
<dbReference type="STRING" id="218140.BPSY_0180"/>
<evidence type="ECO:0000313" key="2">
    <source>
        <dbReference type="Proteomes" id="UP000029050"/>
    </source>
</evidence>